<dbReference type="Pfam" id="PF10344">
    <property type="entry name" value="Hobbit"/>
    <property type="match status" value="1"/>
</dbReference>
<dbReference type="AlphaFoldDB" id="A0A7C9DLQ6"/>
<feature type="compositionally biased region" description="Basic residues" evidence="1">
    <location>
        <begin position="119"/>
        <end position="130"/>
    </location>
</feature>
<dbReference type="PANTHER" id="PTHR15678">
    <property type="entry name" value="ANTIGEN MLAA-22-RELATED"/>
    <property type="match status" value="1"/>
</dbReference>
<feature type="transmembrane region" description="Helical" evidence="2">
    <location>
        <begin position="12"/>
        <end position="35"/>
    </location>
</feature>
<evidence type="ECO:0000256" key="2">
    <source>
        <dbReference type="SAM" id="Phobius"/>
    </source>
</evidence>
<name>A0A7C9DLQ6_OPUST</name>
<keyword evidence="2" id="KW-0812">Transmembrane</keyword>
<keyword evidence="2" id="KW-1133">Transmembrane helix</keyword>
<proteinExistence type="predicted"/>
<feature type="region of interest" description="Disordered" evidence="1">
    <location>
        <begin position="110"/>
        <end position="130"/>
    </location>
</feature>
<organism evidence="3">
    <name type="scientific">Opuntia streptacantha</name>
    <name type="common">Prickly pear cactus</name>
    <name type="synonym">Opuntia cardona</name>
    <dbReference type="NCBI Taxonomy" id="393608"/>
    <lineage>
        <taxon>Eukaryota</taxon>
        <taxon>Viridiplantae</taxon>
        <taxon>Streptophyta</taxon>
        <taxon>Embryophyta</taxon>
        <taxon>Tracheophyta</taxon>
        <taxon>Spermatophyta</taxon>
        <taxon>Magnoliopsida</taxon>
        <taxon>eudicotyledons</taxon>
        <taxon>Gunneridae</taxon>
        <taxon>Pentapetalae</taxon>
        <taxon>Caryophyllales</taxon>
        <taxon>Cactineae</taxon>
        <taxon>Cactaceae</taxon>
        <taxon>Opuntioideae</taxon>
        <taxon>Opuntia</taxon>
    </lineage>
</organism>
<evidence type="ECO:0000313" key="3">
    <source>
        <dbReference type="EMBL" id="MBA4646480.1"/>
    </source>
</evidence>
<protein>
    <submittedName>
        <fullName evidence="3">Uncharacterized protein</fullName>
    </submittedName>
</protein>
<sequence length="159" mass="17736">MEASPANFLFRFLFVSIILWVIFIFAARILAWALSRIVGASVGFRVGGWKCLRDVVLKFKKGSVESVSIGEIRLSLRQSLVKLGAGFFSRDPKLQVLICDLEIVMRTSKSKKGTTQGRQKTKTNKPRASGRGKWMVIANVARFLSISVTELALKVVVIY</sequence>
<dbReference type="InterPro" id="IPR045167">
    <property type="entry name" value="Hobbit"/>
</dbReference>
<dbReference type="PANTHER" id="PTHR15678:SF6">
    <property type="entry name" value="BRIDGE-LIKE LIPID TRANSFER PROTEIN FAMILY MEMBER 2"/>
    <property type="match status" value="1"/>
</dbReference>
<evidence type="ECO:0000256" key="1">
    <source>
        <dbReference type="SAM" id="MobiDB-lite"/>
    </source>
</evidence>
<reference evidence="3" key="1">
    <citation type="journal article" date="2013" name="J. Plant Res.">
        <title>Effect of fungi and light on seed germination of three Opuntia species from semiarid lands of central Mexico.</title>
        <authorList>
            <person name="Delgado-Sanchez P."/>
            <person name="Jimenez-Bremont J.F."/>
            <person name="Guerrero-Gonzalez Mde L."/>
            <person name="Flores J."/>
        </authorList>
    </citation>
    <scope>NUCLEOTIDE SEQUENCE</scope>
    <source>
        <tissue evidence="3">Cladode</tissue>
    </source>
</reference>
<reference evidence="3" key="2">
    <citation type="submission" date="2020-07" db="EMBL/GenBank/DDBJ databases">
        <authorList>
            <person name="Vera ALvarez R."/>
            <person name="Arias-Moreno D.M."/>
            <person name="Jimenez-Jacinto V."/>
            <person name="Jimenez-Bremont J.F."/>
            <person name="Swaminathan K."/>
            <person name="Moose S.P."/>
            <person name="Guerrero-Gonzalez M.L."/>
            <person name="Marino-Ramirez L."/>
            <person name="Landsman D."/>
            <person name="Rodriguez-Kessler M."/>
            <person name="Delgado-Sanchez P."/>
        </authorList>
    </citation>
    <scope>NUCLEOTIDE SEQUENCE</scope>
    <source>
        <tissue evidence="3">Cladode</tissue>
    </source>
</reference>
<accession>A0A7C9DLQ6</accession>
<keyword evidence="2" id="KW-0472">Membrane</keyword>
<dbReference type="EMBL" id="GISG01146427">
    <property type="protein sequence ID" value="MBA4646480.1"/>
    <property type="molecule type" value="Transcribed_RNA"/>
</dbReference>